<dbReference type="PANTHER" id="PTHR43162">
    <property type="match status" value="1"/>
</dbReference>
<proteinExistence type="predicted"/>
<feature type="domain" description="NAD(P)-binding" evidence="1">
    <location>
        <begin position="9"/>
        <end position="187"/>
    </location>
</feature>
<gene>
    <name evidence="2" type="ORF">AB0I48_22555</name>
</gene>
<evidence type="ECO:0000313" key="3">
    <source>
        <dbReference type="Proteomes" id="UP001551695"/>
    </source>
</evidence>
<dbReference type="PANTHER" id="PTHR43162:SF1">
    <property type="entry name" value="PRESTALK A DIFFERENTIATION PROTEIN A"/>
    <property type="match status" value="1"/>
</dbReference>
<sequence length="292" mass="30595">MTVLIPAITGQVASGLAAHLRAAQVPVRALARDRARAESALGSLDGIELAVGALDDPDLLAAAFDGIELAFLSVGTDPRQTELEKGFIDAAATAQLPHLIKLSTIDSAPDSPNPVGRWHAEIEQHLTESGIAHTILRPAYFTTNLLRTAAPSVAATGYWFGTSPTGAIAMIAPTDVSAVAAAIVGDPTLRGRTYELTGPAALTLPDVATILTDLLDREISYIPTTAETMREAMARRGVPDYYAEVALGIDRSVQAGLHAPLTDTVEKLLHRPATDARTVLAERLAAFTAAPA</sequence>
<dbReference type="Gene3D" id="3.40.50.720">
    <property type="entry name" value="NAD(P)-binding Rossmann-like Domain"/>
    <property type="match status" value="1"/>
</dbReference>
<accession>A0ABV3FY47</accession>
<evidence type="ECO:0000259" key="1">
    <source>
        <dbReference type="Pfam" id="PF13460"/>
    </source>
</evidence>
<dbReference type="Pfam" id="PF13460">
    <property type="entry name" value="NAD_binding_10"/>
    <property type="match status" value="1"/>
</dbReference>
<comment type="caution">
    <text evidence="2">The sequence shown here is derived from an EMBL/GenBank/DDBJ whole genome shotgun (WGS) entry which is preliminary data.</text>
</comment>
<evidence type="ECO:0000313" key="2">
    <source>
        <dbReference type="EMBL" id="MEV0710354.1"/>
    </source>
</evidence>
<dbReference type="InterPro" id="IPR016040">
    <property type="entry name" value="NAD(P)-bd_dom"/>
</dbReference>
<dbReference type="SUPFAM" id="SSF51735">
    <property type="entry name" value="NAD(P)-binding Rossmann-fold domains"/>
    <property type="match status" value="1"/>
</dbReference>
<organism evidence="2 3">
    <name type="scientific">Nocardia aurea</name>
    <dbReference type="NCBI Taxonomy" id="2144174"/>
    <lineage>
        <taxon>Bacteria</taxon>
        <taxon>Bacillati</taxon>
        <taxon>Actinomycetota</taxon>
        <taxon>Actinomycetes</taxon>
        <taxon>Mycobacteriales</taxon>
        <taxon>Nocardiaceae</taxon>
        <taxon>Nocardia</taxon>
    </lineage>
</organism>
<dbReference type="InterPro" id="IPR036291">
    <property type="entry name" value="NAD(P)-bd_dom_sf"/>
</dbReference>
<dbReference type="Gene3D" id="3.90.25.10">
    <property type="entry name" value="UDP-galactose 4-epimerase, domain 1"/>
    <property type="match status" value="1"/>
</dbReference>
<dbReference type="EMBL" id="JBFAKC010000010">
    <property type="protein sequence ID" value="MEV0710354.1"/>
    <property type="molecule type" value="Genomic_DNA"/>
</dbReference>
<reference evidence="2 3" key="1">
    <citation type="submission" date="2024-06" db="EMBL/GenBank/DDBJ databases">
        <title>The Natural Products Discovery Center: Release of the First 8490 Sequenced Strains for Exploring Actinobacteria Biosynthetic Diversity.</title>
        <authorList>
            <person name="Kalkreuter E."/>
            <person name="Kautsar S.A."/>
            <person name="Yang D."/>
            <person name="Bader C.D."/>
            <person name="Teijaro C.N."/>
            <person name="Fluegel L."/>
            <person name="Davis C.M."/>
            <person name="Simpson J.R."/>
            <person name="Lauterbach L."/>
            <person name="Steele A.D."/>
            <person name="Gui C."/>
            <person name="Meng S."/>
            <person name="Li G."/>
            <person name="Viehrig K."/>
            <person name="Ye F."/>
            <person name="Su P."/>
            <person name="Kiefer A.F."/>
            <person name="Nichols A."/>
            <person name="Cepeda A.J."/>
            <person name="Yan W."/>
            <person name="Fan B."/>
            <person name="Jiang Y."/>
            <person name="Adhikari A."/>
            <person name="Zheng C.-J."/>
            <person name="Schuster L."/>
            <person name="Cowan T.M."/>
            <person name="Smanski M.J."/>
            <person name="Chevrette M.G."/>
            <person name="De Carvalho L.P.S."/>
            <person name="Shen B."/>
        </authorList>
    </citation>
    <scope>NUCLEOTIDE SEQUENCE [LARGE SCALE GENOMIC DNA]</scope>
    <source>
        <strain evidence="2 3">NPDC050403</strain>
    </source>
</reference>
<dbReference type="InterPro" id="IPR051604">
    <property type="entry name" value="Ergot_Alk_Oxidoreductase"/>
</dbReference>
<keyword evidence="3" id="KW-1185">Reference proteome</keyword>
<dbReference type="RefSeq" id="WP_357786198.1">
    <property type="nucleotide sequence ID" value="NZ_JBFAKC010000010.1"/>
</dbReference>
<dbReference type="Proteomes" id="UP001551695">
    <property type="component" value="Unassembled WGS sequence"/>
</dbReference>
<name>A0ABV3FY47_9NOCA</name>
<protein>
    <submittedName>
        <fullName evidence="2">NAD(P)H-binding protein</fullName>
    </submittedName>
</protein>